<dbReference type="PROSITE" id="PS51078">
    <property type="entry name" value="ICLR_ED"/>
    <property type="match status" value="1"/>
</dbReference>
<dbReference type="AlphaFoldDB" id="A0AAE3VE31"/>
<proteinExistence type="predicted"/>
<dbReference type="EMBL" id="JAUSVL010000001">
    <property type="protein sequence ID" value="MDQ0288561.1"/>
    <property type="molecule type" value="Genomic_DNA"/>
</dbReference>
<gene>
    <name evidence="6" type="ORF">J3R75_000668</name>
</gene>
<feature type="domain" description="IclR-ED" evidence="5">
    <location>
        <begin position="63"/>
        <end position="246"/>
    </location>
</feature>
<dbReference type="SUPFAM" id="SSF55781">
    <property type="entry name" value="GAF domain-like"/>
    <property type="match status" value="1"/>
</dbReference>
<dbReference type="Proteomes" id="UP001238163">
    <property type="component" value="Unassembled WGS sequence"/>
</dbReference>
<dbReference type="PROSITE" id="PS51077">
    <property type="entry name" value="HTH_ICLR"/>
    <property type="match status" value="1"/>
</dbReference>
<dbReference type="InterPro" id="IPR005471">
    <property type="entry name" value="Tscrpt_reg_IclR_N"/>
</dbReference>
<dbReference type="SUPFAM" id="SSF46785">
    <property type="entry name" value="Winged helix' DNA-binding domain"/>
    <property type="match status" value="1"/>
</dbReference>
<keyword evidence="1" id="KW-0805">Transcription regulation</keyword>
<evidence type="ECO:0000313" key="7">
    <source>
        <dbReference type="Proteomes" id="UP001238163"/>
    </source>
</evidence>
<keyword evidence="7" id="KW-1185">Reference proteome</keyword>
<dbReference type="InterPro" id="IPR014757">
    <property type="entry name" value="Tscrpt_reg_IclR_C"/>
</dbReference>
<evidence type="ECO:0000259" key="4">
    <source>
        <dbReference type="PROSITE" id="PS51077"/>
    </source>
</evidence>
<dbReference type="PANTHER" id="PTHR30136:SF7">
    <property type="entry name" value="HTH-TYPE TRANSCRIPTIONAL REGULATOR KDGR-RELATED"/>
    <property type="match status" value="1"/>
</dbReference>
<dbReference type="InterPro" id="IPR036390">
    <property type="entry name" value="WH_DNA-bd_sf"/>
</dbReference>
<dbReference type="Pfam" id="PF01614">
    <property type="entry name" value="IclR_C"/>
    <property type="match status" value="1"/>
</dbReference>
<evidence type="ECO:0000313" key="6">
    <source>
        <dbReference type="EMBL" id="MDQ0288561.1"/>
    </source>
</evidence>
<evidence type="ECO:0000256" key="3">
    <source>
        <dbReference type="ARBA" id="ARBA00023163"/>
    </source>
</evidence>
<evidence type="ECO:0000256" key="1">
    <source>
        <dbReference type="ARBA" id="ARBA00023015"/>
    </source>
</evidence>
<keyword evidence="3" id="KW-0804">Transcription</keyword>
<organism evidence="6 7">
    <name type="scientific">Oligosphaera ethanolica</name>
    <dbReference type="NCBI Taxonomy" id="760260"/>
    <lineage>
        <taxon>Bacteria</taxon>
        <taxon>Pseudomonadati</taxon>
        <taxon>Lentisphaerota</taxon>
        <taxon>Oligosphaeria</taxon>
        <taxon>Oligosphaerales</taxon>
        <taxon>Oligosphaeraceae</taxon>
        <taxon>Oligosphaera</taxon>
    </lineage>
</organism>
<dbReference type="GO" id="GO:0045892">
    <property type="term" value="P:negative regulation of DNA-templated transcription"/>
    <property type="evidence" value="ECO:0007669"/>
    <property type="project" value="TreeGrafter"/>
</dbReference>
<evidence type="ECO:0000256" key="2">
    <source>
        <dbReference type="ARBA" id="ARBA00023125"/>
    </source>
</evidence>
<dbReference type="InterPro" id="IPR036388">
    <property type="entry name" value="WH-like_DNA-bd_sf"/>
</dbReference>
<dbReference type="InterPro" id="IPR029016">
    <property type="entry name" value="GAF-like_dom_sf"/>
</dbReference>
<dbReference type="PANTHER" id="PTHR30136">
    <property type="entry name" value="HELIX-TURN-HELIX TRANSCRIPTIONAL REGULATOR, ICLR FAMILY"/>
    <property type="match status" value="1"/>
</dbReference>
<dbReference type="GO" id="GO:0003677">
    <property type="term" value="F:DNA binding"/>
    <property type="evidence" value="ECO:0007669"/>
    <property type="project" value="UniProtKB-KW"/>
</dbReference>
<dbReference type="Gene3D" id="3.30.450.40">
    <property type="match status" value="1"/>
</dbReference>
<dbReference type="Gene3D" id="1.10.10.10">
    <property type="entry name" value="Winged helix-like DNA-binding domain superfamily/Winged helix DNA-binding domain"/>
    <property type="match status" value="1"/>
</dbReference>
<feature type="domain" description="HTH iclR-type" evidence="4">
    <location>
        <begin position="2"/>
        <end position="62"/>
    </location>
</feature>
<dbReference type="Pfam" id="PF09339">
    <property type="entry name" value="HTH_IclR"/>
    <property type="match status" value="1"/>
</dbReference>
<protein>
    <submittedName>
        <fullName evidence="6">DNA-binding IclR family transcriptional regulator</fullName>
    </submittedName>
</protein>
<dbReference type="SMART" id="SM00346">
    <property type="entry name" value="HTH_ICLR"/>
    <property type="match status" value="1"/>
</dbReference>
<reference evidence="6" key="1">
    <citation type="submission" date="2023-07" db="EMBL/GenBank/DDBJ databases">
        <title>Genomic Encyclopedia of Type Strains, Phase IV (KMG-IV): sequencing the most valuable type-strain genomes for metagenomic binning, comparative biology and taxonomic classification.</title>
        <authorList>
            <person name="Goeker M."/>
        </authorList>
    </citation>
    <scope>NUCLEOTIDE SEQUENCE</scope>
    <source>
        <strain evidence="6">DSM 24202</strain>
    </source>
</reference>
<name>A0AAE3VE31_9BACT</name>
<comment type="caution">
    <text evidence="6">The sequence shown here is derived from an EMBL/GenBank/DDBJ whole genome shotgun (WGS) entry which is preliminary data.</text>
</comment>
<keyword evidence="2 6" id="KW-0238">DNA-binding</keyword>
<dbReference type="RefSeq" id="WP_307259891.1">
    <property type="nucleotide sequence ID" value="NZ_JAUSVL010000001.1"/>
</dbReference>
<dbReference type="InterPro" id="IPR050707">
    <property type="entry name" value="HTH_MetabolicPath_Reg"/>
</dbReference>
<evidence type="ECO:0000259" key="5">
    <source>
        <dbReference type="PROSITE" id="PS51078"/>
    </source>
</evidence>
<dbReference type="GO" id="GO:0003700">
    <property type="term" value="F:DNA-binding transcription factor activity"/>
    <property type="evidence" value="ECO:0007669"/>
    <property type="project" value="TreeGrafter"/>
</dbReference>
<accession>A0AAE3VE31</accession>
<sequence>MGLVIEKTARILQLVSEREPCSLKDLTAATGMNKSTLFLILKSLVEVGFLAKGDDSSYSLGQALFRLTGKRRYAERLRLFAQDIAEQLRHDVDEAANVNTIDGISYTRIAASDTLQAVKVDNDLLNQTRFYRSATGRVLLAHALPELRERIIAAIGLPIQEDWPGISDHEQLIAALDRIRSDGIADRVIANGQVIYLAVPVARPAGEAPVAIGVCMPAFRFKDQHRVLVLKSLHAAARRLALMLAET</sequence>